<gene>
    <name evidence="4" type="ORF">dsat_2401</name>
</gene>
<accession>S7URU0</accession>
<dbReference type="AlphaFoldDB" id="S7URU0"/>
<dbReference type="InterPro" id="IPR002173">
    <property type="entry name" value="Carboh/pur_kinase_PfkB_CS"/>
</dbReference>
<dbReference type="Gene3D" id="3.40.1190.20">
    <property type="match status" value="1"/>
</dbReference>
<comment type="caution">
    <text evidence="4">The sequence shown here is derived from an EMBL/GenBank/DDBJ whole genome shotgun (WGS) entry which is preliminary data.</text>
</comment>
<evidence type="ECO:0000256" key="1">
    <source>
        <dbReference type="ARBA" id="ARBA00022679"/>
    </source>
</evidence>
<protein>
    <submittedName>
        <fullName evidence="4">PfkB domain protein</fullName>
    </submittedName>
</protein>
<dbReference type="Pfam" id="PF00294">
    <property type="entry name" value="PfkB"/>
    <property type="match status" value="1"/>
</dbReference>
<dbReference type="InterPro" id="IPR011611">
    <property type="entry name" value="PfkB_dom"/>
</dbReference>
<dbReference type="PANTHER" id="PTHR10584:SF166">
    <property type="entry name" value="RIBOKINASE"/>
    <property type="match status" value="1"/>
</dbReference>
<dbReference type="PANTHER" id="PTHR10584">
    <property type="entry name" value="SUGAR KINASE"/>
    <property type="match status" value="1"/>
</dbReference>
<dbReference type="RefSeq" id="WP_020886287.1">
    <property type="nucleotide sequence ID" value="NZ_ATHI01000005.1"/>
</dbReference>
<dbReference type="STRING" id="1121439.dsat_2401"/>
<dbReference type="PATRIC" id="fig|1121439.3.peg.794"/>
<dbReference type="Proteomes" id="UP000014975">
    <property type="component" value="Unassembled WGS sequence"/>
</dbReference>
<reference evidence="4 5" key="1">
    <citation type="journal article" date="2013" name="Genome Announc.">
        <title>Draft genome sequences for three mercury-methylating, sulfate-reducing bacteria.</title>
        <authorList>
            <person name="Brown S.D."/>
            <person name="Hurt R.A.Jr."/>
            <person name="Gilmour C.C."/>
            <person name="Elias D.A."/>
        </authorList>
    </citation>
    <scope>NUCLEOTIDE SEQUENCE [LARGE SCALE GENOMIC DNA]</scope>
    <source>
        <strain evidence="4 5">DSM 16529</strain>
    </source>
</reference>
<dbReference type="SUPFAM" id="SSF53613">
    <property type="entry name" value="Ribokinase-like"/>
    <property type="match status" value="1"/>
</dbReference>
<dbReference type="GO" id="GO:0016301">
    <property type="term" value="F:kinase activity"/>
    <property type="evidence" value="ECO:0007669"/>
    <property type="project" value="UniProtKB-KW"/>
</dbReference>
<evidence type="ECO:0000256" key="2">
    <source>
        <dbReference type="ARBA" id="ARBA00022777"/>
    </source>
</evidence>
<evidence type="ECO:0000313" key="5">
    <source>
        <dbReference type="Proteomes" id="UP000014975"/>
    </source>
</evidence>
<dbReference type="PROSITE" id="PS00584">
    <property type="entry name" value="PFKB_KINASES_2"/>
    <property type="match status" value="1"/>
</dbReference>
<proteinExistence type="predicted"/>
<keyword evidence="1" id="KW-0808">Transferase</keyword>
<evidence type="ECO:0000313" key="4">
    <source>
        <dbReference type="EMBL" id="EPR35038.1"/>
    </source>
</evidence>
<sequence>MRLFVNGSLAYDRIMTFPGRFQDHILPDKLHILNVCFLVEGLDEKFGGTAGNIAYSLRLLDEDPLIIGSAGKDFDAYSHWLRAQGLSLRGIRIVETEFTAGAYITTDKADNQITGFNPGAMRHPSSFDWNTVPPVDALAIISPGNVQDMTEYPRILRQLKIPYIFDPGQQTTALSPEQLIEAITGAAILTVNDYELELIMNVTGKTREELQQLTGAVIVTLGEKGSLILKKGREIPVPAAKAAKVADPTGAGDAFRAGLLHGLAKGMELPDAALIGATCASFCVERHGTQEHAFSAEEFAARHRENFGI</sequence>
<organism evidence="4 5">
    <name type="scientific">Alkalidesulfovibrio alkalitolerans DSM 16529</name>
    <dbReference type="NCBI Taxonomy" id="1121439"/>
    <lineage>
        <taxon>Bacteria</taxon>
        <taxon>Pseudomonadati</taxon>
        <taxon>Thermodesulfobacteriota</taxon>
        <taxon>Desulfovibrionia</taxon>
        <taxon>Desulfovibrionales</taxon>
        <taxon>Desulfovibrionaceae</taxon>
        <taxon>Alkalidesulfovibrio</taxon>
    </lineage>
</organism>
<dbReference type="OrthoDB" id="9779730at2"/>
<name>S7URU0_9BACT</name>
<dbReference type="EMBL" id="ATHI01000005">
    <property type="protein sequence ID" value="EPR35038.1"/>
    <property type="molecule type" value="Genomic_DNA"/>
</dbReference>
<dbReference type="eggNOG" id="COG0524">
    <property type="taxonomic scope" value="Bacteria"/>
</dbReference>
<dbReference type="InterPro" id="IPR029056">
    <property type="entry name" value="Ribokinase-like"/>
</dbReference>
<dbReference type="CDD" id="cd01942">
    <property type="entry name" value="ribokinase_group_A"/>
    <property type="match status" value="1"/>
</dbReference>
<evidence type="ECO:0000259" key="3">
    <source>
        <dbReference type="Pfam" id="PF00294"/>
    </source>
</evidence>
<keyword evidence="2" id="KW-0418">Kinase</keyword>
<feature type="domain" description="Carbohydrate kinase PfkB" evidence="3">
    <location>
        <begin position="41"/>
        <end position="291"/>
    </location>
</feature>
<keyword evidence="5" id="KW-1185">Reference proteome</keyword>